<evidence type="ECO:0000313" key="2">
    <source>
        <dbReference type="Proteomes" id="UP000026960"/>
    </source>
</evidence>
<name>A0A0G2KBM3_9ORYZ</name>
<reference evidence="1" key="1">
    <citation type="journal article" date="2009" name="Rice">
        <title>De Novo Next Generation Sequencing of Plant Genomes.</title>
        <authorList>
            <person name="Rounsley S."/>
            <person name="Marri P.R."/>
            <person name="Yu Y."/>
            <person name="He R."/>
            <person name="Sisneros N."/>
            <person name="Goicoechea J.L."/>
            <person name="Lee S.J."/>
            <person name="Angelova A."/>
            <person name="Kudrna D."/>
            <person name="Luo M."/>
            <person name="Affourtit J."/>
            <person name="Desany B."/>
            <person name="Knight J."/>
            <person name="Niazi F."/>
            <person name="Egholm M."/>
            <person name="Wing R.A."/>
        </authorList>
    </citation>
    <scope>NUCLEOTIDE SEQUENCE [LARGE SCALE GENOMIC DNA]</scope>
    <source>
        <strain evidence="1">cv. IRGC 105608</strain>
    </source>
</reference>
<protein>
    <submittedName>
        <fullName evidence="1">Uncharacterized protein</fullName>
    </submittedName>
</protein>
<organism evidence="1">
    <name type="scientific">Oryza barthii</name>
    <dbReference type="NCBI Taxonomy" id="65489"/>
    <lineage>
        <taxon>Eukaryota</taxon>
        <taxon>Viridiplantae</taxon>
        <taxon>Streptophyta</taxon>
        <taxon>Embryophyta</taxon>
        <taxon>Tracheophyta</taxon>
        <taxon>Spermatophyta</taxon>
        <taxon>Magnoliopsida</taxon>
        <taxon>Liliopsida</taxon>
        <taxon>Poales</taxon>
        <taxon>Poaceae</taxon>
        <taxon>BOP clade</taxon>
        <taxon>Oryzoideae</taxon>
        <taxon>Oryzeae</taxon>
        <taxon>Oryzinae</taxon>
        <taxon>Oryza</taxon>
    </lineage>
</organism>
<reference evidence="1" key="2">
    <citation type="submission" date="2015-06" db="UniProtKB">
        <authorList>
            <consortium name="EnsemblPlants"/>
        </authorList>
    </citation>
    <scope>IDENTIFICATION</scope>
</reference>
<accession>A0A0G2KBM3</accession>
<dbReference type="Proteomes" id="UP000026960">
    <property type="component" value="Chromosome 3"/>
</dbReference>
<proteinExistence type="predicted"/>
<dbReference type="Gramene" id="OBART03G40780.1">
    <property type="protein sequence ID" value="OBART03G40780.1"/>
    <property type="gene ID" value="OBART03G40780"/>
</dbReference>
<dbReference type="EnsemblPlants" id="OBART03G40780.1">
    <property type="protein sequence ID" value="OBART03G40780.1"/>
    <property type="gene ID" value="OBART03G40780"/>
</dbReference>
<sequence>MRGLLGGGES</sequence>
<evidence type="ECO:0000313" key="1">
    <source>
        <dbReference type="EnsemblPlants" id="OBART03G40780.1"/>
    </source>
</evidence>
<keyword evidence="2" id="KW-1185">Reference proteome</keyword>